<keyword evidence="6" id="KW-1185">Reference proteome</keyword>
<dbReference type="Gene3D" id="4.10.520.10">
    <property type="entry name" value="IHF-like DNA-binding proteins"/>
    <property type="match status" value="1"/>
</dbReference>
<dbReference type="PRINTS" id="PR01727">
    <property type="entry name" value="DNABINDINGHU"/>
</dbReference>
<dbReference type="Pfam" id="PF00216">
    <property type="entry name" value="Bac_DNA_binding"/>
    <property type="match status" value="1"/>
</dbReference>
<evidence type="ECO:0000256" key="4">
    <source>
        <dbReference type="RuleBase" id="RU003939"/>
    </source>
</evidence>
<dbReference type="SUPFAM" id="SSF47729">
    <property type="entry name" value="IHF-like DNA-binding proteins"/>
    <property type="match status" value="1"/>
</dbReference>
<reference evidence="5 6" key="1">
    <citation type="submission" date="2023-03" db="EMBL/GenBank/DDBJ databases">
        <title>Host association and intracellularity evolved multiple times independently in the Rickettsiales.</title>
        <authorList>
            <person name="Castelli M."/>
            <person name="Nardi T."/>
            <person name="Gammuto L."/>
            <person name="Bellinzona G."/>
            <person name="Sabaneyeva E."/>
            <person name="Potekhin A."/>
            <person name="Serra V."/>
            <person name="Petroni G."/>
            <person name="Sassera D."/>
        </authorList>
    </citation>
    <scope>NUCLEOTIDE SEQUENCE [LARGE SCALE GENOMIC DNA]</scope>
    <source>
        <strain evidence="5 6">Sr 2-6</strain>
    </source>
</reference>
<accession>A0ABU5NDK8</accession>
<comment type="caution">
    <text evidence="5">The sequence shown here is derived from an EMBL/GenBank/DDBJ whole genome shotgun (WGS) entry which is preliminary data.</text>
</comment>
<dbReference type="PANTHER" id="PTHR33175:SF3">
    <property type="entry name" value="DNA-BINDING PROTEIN HU-BETA"/>
    <property type="match status" value="1"/>
</dbReference>
<sequence length="90" mass="9641">MNKGDFVSYIANKHSCTKAEAERVIDMFTSSVIGALGKGEEVSLVGFGNYSVTKVAARAGRNPRTGEAIKIAAYKQPKFKAGQKLKDACN</sequence>
<gene>
    <name evidence="5" type="ORF">Megvenef_01215</name>
</gene>
<dbReference type="EMBL" id="JARJFB010000098">
    <property type="protein sequence ID" value="MEA0971242.1"/>
    <property type="molecule type" value="Genomic_DNA"/>
</dbReference>
<evidence type="ECO:0000313" key="6">
    <source>
        <dbReference type="Proteomes" id="UP001291687"/>
    </source>
</evidence>
<dbReference type="InterPro" id="IPR010992">
    <property type="entry name" value="IHF-like_DNA-bd_dom_sf"/>
</dbReference>
<dbReference type="PANTHER" id="PTHR33175">
    <property type="entry name" value="DNA-BINDING PROTEIN HU"/>
    <property type="match status" value="1"/>
</dbReference>
<name>A0ABU5NDK8_9RICK</name>
<dbReference type="CDD" id="cd13831">
    <property type="entry name" value="HU"/>
    <property type="match status" value="1"/>
</dbReference>
<dbReference type="SMART" id="SM00411">
    <property type="entry name" value="BHL"/>
    <property type="match status" value="1"/>
</dbReference>
<protein>
    <submittedName>
        <fullName evidence="5">HU family DNA-binding protein</fullName>
    </submittedName>
</protein>
<proteinExistence type="inferred from homology"/>
<dbReference type="GO" id="GO:0003677">
    <property type="term" value="F:DNA binding"/>
    <property type="evidence" value="ECO:0007669"/>
    <property type="project" value="UniProtKB-KW"/>
</dbReference>
<evidence type="ECO:0000256" key="3">
    <source>
        <dbReference type="ARBA" id="ARBA00023125"/>
    </source>
</evidence>
<organism evidence="5 6">
    <name type="scientific">Candidatus Megaera venefica</name>
    <dbReference type="NCBI Taxonomy" id="2055910"/>
    <lineage>
        <taxon>Bacteria</taxon>
        <taxon>Pseudomonadati</taxon>
        <taxon>Pseudomonadota</taxon>
        <taxon>Alphaproteobacteria</taxon>
        <taxon>Rickettsiales</taxon>
        <taxon>Rickettsiaceae</taxon>
        <taxon>Candidatus Megaera</taxon>
    </lineage>
</organism>
<evidence type="ECO:0000256" key="2">
    <source>
        <dbReference type="ARBA" id="ARBA00023067"/>
    </source>
</evidence>
<evidence type="ECO:0000313" key="5">
    <source>
        <dbReference type="EMBL" id="MEA0971242.1"/>
    </source>
</evidence>
<dbReference type="InterPro" id="IPR000119">
    <property type="entry name" value="Hist_DNA-bd"/>
</dbReference>
<dbReference type="RefSeq" id="WP_322777143.1">
    <property type="nucleotide sequence ID" value="NZ_JARJFB010000098.1"/>
</dbReference>
<evidence type="ECO:0000256" key="1">
    <source>
        <dbReference type="ARBA" id="ARBA00010529"/>
    </source>
</evidence>
<keyword evidence="2" id="KW-0226">DNA condensation</keyword>
<comment type="similarity">
    <text evidence="1 4">Belongs to the bacterial histone-like protein family.</text>
</comment>
<dbReference type="Proteomes" id="UP001291687">
    <property type="component" value="Unassembled WGS sequence"/>
</dbReference>
<keyword evidence="3 5" id="KW-0238">DNA-binding</keyword>